<name>A0ABN7NXL2_TIMPD</name>
<protein>
    <submittedName>
        <fullName evidence="1">Uncharacterized protein</fullName>
    </submittedName>
</protein>
<reference evidence="1" key="1">
    <citation type="submission" date="2021-03" db="EMBL/GenBank/DDBJ databases">
        <authorList>
            <person name="Tran Van P."/>
        </authorList>
    </citation>
    <scope>NUCLEOTIDE SEQUENCE</scope>
</reference>
<keyword evidence="2" id="KW-1185">Reference proteome</keyword>
<accession>A0ABN7NXL2</accession>
<comment type="caution">
    <text evidence="1">The sequence shown here is derived from an EMBL/GenBank/DDBJ whole genome shotgun (WGS) entry which is preliminary data.</text>
</comment>
<evidence type="ECO:0000313" key="1">
    <source>
        <dbReference type="EMBL" id="CAG2060509.1"/>
    </source>
</evidence>
<dbReference type="EMBL" id="CAJPIN010012586">
    <property type="protein sequence ID" value="CAG2060509.1"/>
    <property type="molecule type" value="Genomic_DNA"/>
</dbReference>
<proteinExistence type="predicted"/>
<sequence length="109" mass="11958">MRSVPFFPDLPLPYFTHTSLFTRTVLYSVSQGRTSRKVTCAVLSDSVVAIFLGQNDGETVTEDAPAIDNWEEVTPDPAISYEEFISMNEDVAVCDEAEDGESGDEADNS</sequence>
<organism evidence="1 2">
    <name type="scientific">Timema podura</name>
    <name type="common">Walking stick</name>
    <dbReference type="NCBI Taxonomy" id="61482"/>
    <lineage>
        <taxon>Eukaryota</taxon>
        <taxon>Metazoa</taxon>
        <taxon>Ecdysozoa</taxon>
        <taxon>Arthropoda</taxon>
        <taxon>Hexapoda</taxon>
        <taxon>Insecta</taxon>
        <taxon>Pterygota</taxon>
        <taxon>Neoptera</taxon>
        <taxon>Polyneoptera</taxon>
        <taxon>Phasmatodea</taxon>
        <taxon>Timematodea</taxon>
        <taxon>Timematoidea</taxon>
        <taxon>Timematidae</taxon>
        <taxon>Timema</taxon>
    </lineage>
</organism>
<evidence type="ECO:0000313" key="2">
    <source>
        <dbReference type="Proteomes" id="UP001153148"/>
    </source>
</evidence>
<gene>
    <name evidence="1" type="ORF">TPAB3V08_LOCUS7465</name>
</gene>
<dbReference type="Proteomes" id="UP001153148">
    <property type="component" value="Unassembled WGS sequence"/>
</dbReference>